<feature type="domain" description="GAR" evidence="5">
    <location>
        <begin position="684"/>
        <end position="762"/>
    </location>
</feature>
<reference evidence="6 7" key="1">
    <citation type="submission" date="2018-01" db="EMBL/GenBank/DDBJ databases">
        <title>Harnessing the power of phylogenomics to disentangle the directionality and signatures of interkingdom host jumping in the parasitic fungal genus Tolypocladium.</title>
        <authorList>
            <person name="Quandt C.A."/>
            <person name="Patterson W."/>
            <person name="Spatafora J.W."/>
        </authorList>
    </citation>
    <scope>NUCLEOTIDE SEQUENCE [LARGE SCALE GENOMIC DNA]</scope>
    <source>
        <strain evidence="6 7">NRBC 100945</strain>
    </source>
</reference>
<feature type="compositionally biased region" description="Basic and acidic residues" evidence="4">
    <location>
        <begin position="425"/>
        <end position="442"/>
    </location>
</feature>
<feature type="compositionally biased region" description="Polar residues" evidence="4">
    <location>
        <begin position="687"/>
        <end position="697"/>
    </location>
</feature>
<feature type="compositionally biased region" description="Polar residues" evidence="4">
    <location>
        <begin position="443"/>
        <end position="452"/>
    </location>
</feature>
<feature type="region of interest" description="Disordered" evidence="4">
    <location>
        <begin position="648"/>
        <end position="709"/>
    </location>
</feature>
<evidence type="ECO:0000256" key="2">
    <source>
        <dbReference type="ARBA" id="ARBA00022490"/>
    </source>
</evidence>
<feature type="region of interest" description="Disordered" evidence="4">
    <location>
        <begin position="782"/>
        <end position="885"/>
    </location>
</feature>
<feature type="compositionally biased region" description="Polar residues" evidence="4">
    <location>
        <begin position="506"/>
        <end position="525"/>
    </location>
</feature>
<evidence type="ECO:0000256" key="4">
    <source>
        <dbReference type="SAM" id="MobiDB-lite"/>
    </source>
</evidence>
<feature type="compositionally biased region" description="Basic and acidic residues" evidence="4">
    <location>
        <begin position="541"/>
        <end position="554"/>
    </location>
</feature>
<name>A0A2S4L3L2_9HYPO</name>
<proteinExistence type="predicted"/>
<keyword evidence="7" id="KW-1185">Reference proteome</keyword>
<evidence type="ECO:0000313" key="7">
    <source>
        <dbReference type="Proteomes" id="UP000237481"/>
    </source>
</evidence>
<protein>
    <recommendedName>
        <fullName evidence="5">GAR domain-containing protein</fullName>
    </recommendedName>
</protein>
<dbReference type="AlphaFoldDB" id="A0A2S4L3L2"/>
<dbReference type="GO" id="GO:0005856">
    <property type="term" value="C:cytoskeleton"/>
    <property type="evidence" value="ECO:0007669"/>
    <property type="project" value="UniProtKB-SubCell"/>
</dbReference>
<evidence type="ECO:0000256" key="1">
    <source>
        <dbReference type="ARBA" id="ARBA00004245"/>
    </source>
</evidence>
<dbReference type="EMBL" id="PKSG01000279">
    <property type="protein sequence ID" value="POR37036.1"/>
    <property type="molecule type" value="Genomic_DNA"/>
</dbReference>
<comment type="caution">
    <text evidence="6">The sequence shown here is derived from an EMBL/GenBank/DDBJ whole genome shotgun (WGS) entry which is preliminary data.</text>
</comment>
<accession>A0A2S4L3L2</accession>
<feature type="region of interest" description="Disordered" evidence="4">
    <location>
        <begin position="333"/>
        <end position="366"/>
    </location>
</feature>
<dbReference type="Proteomes" id="UP000237481">
    <property type="component" value="Unassembled WGS sequence"/>
</dbReference>
<feature type="compositionally biased region" description="Low complexity" evidence="4">
    <location>
        <begin position="677"/>
        <end position="686"/>
    </location>
</feature>
<dbReference type="STRING" id="94208.A0A2S4L3L2"/>
<evidence type="ECO:0000259" key="5">
    <source>
        <dbReference type="PROSITE" id="PS51460"/>
    </source>
</evidence>
<dbReference type="InterPro" id="IPR003108">
    <property type="entry name" value="GAR_dom"/>
</dbReference>
<dbReference type="GO" id="GO:0008017">
    <property type="term" value="F:microtubule binding"/>
    <property type="evidence" value="ECO:0007669"/>
    <property type="project" value="InterPro"/>
</dbReference>
<keyword evidence="3" id="KW-0206">Cytoskeleton</keyword>
<comment type="subcellular location">
    <subcellularLocation>
        <location evidence="1">Cytoplasm</location>
        <location evidence="1">Cytoskeleton</location>
    </subcellularLocation>
</comment>
<dbReference type="Pfam" id="PF02187">
    <property type="entry name" value="GAS2"/>
    <property type="match status" value="1"/>
</dbReference>
<dbReference type="OrthoDB" id="5409589at2759"/>
<organism evidence="6 7">
    <name type="scientific">Tolypocladium paradoxum</name>
    <dbReference type="NCBI Taxonomy" id="94208"/>
    <lineage>
        <taxon>Eukaryota</taxon>
        <taxon>Fungi</taxon>
        <taxon>Dikarya</taxon>
        <taxon>Ascomycota</taxon>
        <taxon>Pezizomycotina</taxon>
        <taxon>Sordariomycetes</taxon>
        <taxon>Hypocreomycetidae</taxon>
        <taxon>Hypocreales</taxon>
        <taxon>Ophiocordycipitaceae</taxon>
        <taxon>Tolypocladium</taxon>
    </lineage>
</organism>
<keyword evidence="2" id="KW-0963">Cytoplasm</keyword>
<evidence type="ECO:0000256" key="3">
    <source>
        <dbReference type="ARBA" id="ARBA00023212"/>
    </source>
</evidence>
<dbReference type="Gene3D" id="3.30.920.20">
    <property type="entry name" value="Gas2-like domain"/>
    <property type="match status" value="1"/>
</dbReference>
<sequence>MTDPPTLKPNKRHSVIYSHHSPTWHRAGDDILAHLAPPTAGEALGTSTGALRGCLDGASAAERDFAMRAALASKSIWEWVDELGDWSWPAEGGSAGFEGPNGSRRELPILATAPKGESDEYVGSLLAEDVARYEKRIDEIHRDMDELAVEDIKSHVLTNHIMPLSRPSTPMTESSRVSSLSSYNKMEDLTAVITAIVVQTLPNLAKLSRLLQVWSIRLGVLQRVPPLLYAIEDAEVGLKSGWAAITQPPKRASLMVEDGQQTSLKREDFEVMKRVLMQKLAKPGRMLDYMLDCLEGMQDTLPERWLDRMEAVEGDYGEWVAACERKMREGEWTTDARGRRMTRTPAPEEGLGSHRGSEAQPGGLPVVDADDVVTLPVPLKTANSSNEQRKAETVADLPSSPREAQVTGDESPAAKSGGSTCSESPDLRTPSDRGSVDYERSNEGATSSSQLEPPSLIVDDDEASTFEATKALVQDDFTEDEPTFNHIMSPVEEEDELELPPLRASASHNSLTSQTSTIIRGTSSHFGAPSSDPPEVSASPDVRRDRIREAKYVDDSPPSSPPLPDEDAREPSVALLDSPVITSIPEDEASMFSKGPADQSFVDDFDDTLSMSEIMSPLSRRDSSSDQQLRQQISEIIELIPAKIKLSAEPPSVNLNPPDLHLPRLKKKPSKEPFKRSASSLSAMSSRTTTPSFTLSPAKNARPRHQRGQQEIKVYHLSRSTGEPPIKLFIRCVGERGERVMVRVGGGWADLSEYLKEYATHHGRRSAGTEKARVEVRDVPRVPSGLVPNIGSSPPRPASAAAASSPITPLNVRRTRRSVGAANSEAPRLRPRTPAGSSRAADNPPSSEESARSRSSSRLSWVEDDSSFLGLAGPTGKKIEMSEENKAWVESVKEKVRLVSGERRGSGTEDRTRLGELGRVGGTKRLFRKPEDRNWR</sequence>
<dbReference type="PROSITE" id="PS51460">
    <property type="entry name" value="GAR"/>
    <property type="match status" value="1"/>
</dbReference>
<feature type="region of interest" description="Disordered" evidence="4">
    <location>
        <begin position="379"/>
        <end position="572"/>
    </location>
</feature>
<gene>
    <name evidence="6" type="ORF">TPAR_02764</name>
</gene>
<evidence type="ECO:0000313" key="6">
    <source>
        <dbReference type="EMBL" id="POR37036.1"/>
    </source>
</evidence>
<dbReference type="InterPro" id="IPR036534">
    <property type="entry name" value="GAR_dom_sf"/>
</dbReference>
<dbReference type="SUPFAM" id="SSF143575">
    <property type="entry name" value="GAS2 domain-like"/>
    <property type="match status" value="1"/>
</dbReference>